<dbReference type="EMBL" id="JACHIO010000031">
    <property type="protein sequence ID" value="MBB5066641.1"/>
    <property type="molecule type" value="Genomic_DNA"/>
</dbReference>
<dbReference type="RefSeq" id="WP_184260573.1">
    <property type="nucleotide sequence ID" value="NZ_JACHIO010000031.1"/>
</dbReference>
<keyword evidence="1" id="KW-0812">Transmembrane</keyword>
<protein>
    <submittedName>
        <fullName evidence="2">Uncharacterized protein</fullName>
    </submittedName>
</protein>
<evidence type="ECO:0000313" key="2">
    <source>
        <dbReference type="EMBL" id="MBB5066641.1"/>
    </source>
</evidence>
<dbReference type="Proteomes" id="UP000584867">
    <property type="component" value="Unassembled WGS sequence"/>
</dbReference>
<keyword evidence="1" id="KW-1133">Transmembrane helix</keyword>
<evidence type="ECO:0000256" key="1">
    <source>
        <dbReference type="SAM" id="Phobius"/>
    </source>
</evidence>
<comment type="caution">
    <text evidence="2">The sequence shown here is derived from an EMBL/GenBank/DDBJ whole genome shotgun (WGS) entry which is preliminary data.</text>
</comment>
<gene>
    <name evidence="2" type="ORF">HDF15_005022</name>
</gene>
<organism evidence="2 3">
    <name type="scientific">Granulicella mallensis</name>
    <dbReference type="NCBI Taxonomy" id="940614"/>
    <lineage>
        <taxon>Bacteria</taxon>
        <taxon>Pseudomonadati</taxon>
        <taxon>Acidobacteriota</taxon>
        <taxon>Terriglobia</taxon>
        <taxon>Terriglobales</taxon>
        <taxon>Acidobacteriaceae</taxon>
        <taxon>Granulicella</taxon>
    </lineage>
</organism>
<proteinExistence type="predicted"/>
<dbReference type="AlphaFoldDB" id="A0A7W7ZWM1"/>
<name>A0A7W7ZWM1_9BACT</name>
<feature type="transmembrane region" description="Helical" evidence="1">
    <location>
        <begin position="81"/>
        <end position="102"/>
    </location>
</feature>
<evidence type="ECO:0000313" key="3">
    <source>
        <dbReference type="Proteomes" id="UP000584867"/>
    </source>
</evidence>
<accession>A0A7W7ZWM1</accession>
<keyword evidence="1" id="KW-0472">Membrane</keyword>
<sequence>MFSKDRVVIPSNTARFAKRLAQPFTKQNLLCAVRAIAPALFALTLSSAAHAQGTMDFSGAQTLMGTFNSLTAYTVSANHTALLIASFWWPIGFALAAAYFIFISRHYAGKVNANRDNQGFY</sequence>
<reference evidence="2 3" key="1">
    <citation type="submission" date="2020-08" db="EMBL/GenBank/DDBJ databases">
        <title>Genomic Encyclopedia of Type Strains, Phase IV (KMG-V): Genome sequencing to study the core and pangenomes of soil and plant-associated prokaryotes.</title>
        <authorList>
            <person name="Whitman W."/>
        </authorList>
    </citation>
    <scope>NUCLEOTIDE SEQUENCE [LARGE SCALE GENOMIC DNA]</scope>
    <source>
        <strain evidence="2 3">X5P3</strain>
    </source>
</reference>